<dbReference type="PROSITE" id="PS51686">
    <property type="entry name" value="SAM_MT_RSMB_NOP"/>
    <property type="match status" value="1"/>
</dbReference>
<dbReference type="Gene3D" id="3.40.50.150">
    <property type="entry name" value="Vaccinia Virus protein VP39"/>
    <property type="match status" value="1"/>
</dbReference>
<protein>
    <recommendedName>
        <fullName evidence="6">SAM-dependent MTase RsmB/NOP-type domain-containing protein</fullName>
    </recommendedName>
</protein>
<sequence>MAKDWENMGLKPHLSKQERMPRSYKEVEKILKDVKAFKGNLKTLLNNSRLRGPIFKKVYSLATNVLKYRLVLDKIIEETGLLKKETFLRQELAGILIYELIFGKGLPGESRPVTVVKQYEESIHKAYEKVKNDDSLVNKGLQCIPRYVRVNTLLTSLPDVLNKLRKAEYYEIRYEEGISINEYLDLVKNLETGSFMIDYHFKDLLVFSSNENLTTWSLFQKNHVYIQDKSSYIPVFALDPKPESVVIDACAAPGMKTIHIASLMENKGKIYAFEKSDNRFKILKKMLNDSCVEICEAECEDFYLVNTNNPKFQNLECILVDPTCSGSGMVNRLDTVTDTEDSKNVLRLQKLAGFQILLLKHALTFPSVKRVVYSTCSISEEENEYVVHEVLNHFRNMFKLVSVMPDWPFRGSDNYEFGKLCLRAHPEKTFTNGFFVAMFERLSYDEQQSVSLNNETFSNYGKSSKKKQRGKN</sequence>
<organism evidence="7 8">
    <name type="scientific">Caerostris darwini</name>
    <dbReference type="NCBI Taxonomy" id="1538125"/>
    <lineage>
        <taxon>Eukaryota</taxon>
        <taxon>Metazoa</taxon>
        <taxon>Ecdysozoa</taxon>
        <taxon>Arthropoda</taxon>
        <taxon>Chelicerata</taxon>
        <taxon>Arachnida</taxon>
        <taxon>Araneae</taxon>
        <taxon>Araneomorphae</taxon>
        <taxon>Entelegynae</taxon>
        <taxon>Araneoidea</taxon>
        <taxon>Araneidae</taxon>
        <taxon>Caerostris</taxon>
    </lineage>
</organism>
<proteinExistence type="inferred from homology"/>
<keyword evidence="3 5" id="KW-0949">S-adenosyl-L-methionine</keyword>
<keyword evidence="8" id="KW-1185">Reference proteome</keyword>
<evidence type="ECO:0000256" key="1">
    <source>
        <dbReference type="ARBA" id="ARBA00022603"/>
    </source>
</evidence>
<comment type="similarity">
    <text evidence="5">Belongs to the class I-like SAM-binding methyltransferase superfamily. RsmB/NOP family.</text>
</comment>
<keyword evidence="4 5" id="KW-0694">RNA-binding</keyword>
<evidence type="ECO:0000256" key="4">
    <source>
        <dbReference type="ARBA" id="ARBA00022884"/>
    </source>
</evidence>
<evidence type="ECO:0000313" key="7">
    <source>
        <dbReference type="EMBL" id="GIY76224.1"/>
    </source>
</evidence>
<evidence type="ECO:0000259" key="6">
    <source>
        <dbReference type="PROSITE" id="PS51686"/>
    </source>
</evidence>
<feature type="binding site" evidence="5">
    <location>
        <position position="321"/>
    </location>
    <ligand>
        <name>S-adenosyl-L-methionine</name>
        <dbReference type="ChEBI" id="CHEBI:59789"/>
    </ligand>
</feature>
<dbReference type="Gene3D" id="3.30.70.1170">
    <property type="entry name" value="Sun protein, domain 3"/>
    <property type="match status" value="1"/>
</dbReference>
<dbReference type="Proteomes" id="UP001054837">
    <property type="component" value="Unassembled WGS sequence"/>
</dbReference>
<dbReference type="InterPro" id="IPR001678">
    <property type="entry name" value="MeTrfase_RsmB-F_NOP2_dom"/>
</dbReference>
<name>A0AAV4W1Z8_9ARAC</name>
<feature type="binding site" evidence="5">
    <location>
        <position position="301"/>
    </location>
    <ligand>
        <name>S-adenosyl-L-methionine</name>
        <dbReference type="ChEBI" id="CHEBI:59789"/>
    </ligand>
</feature>
<evidence type="ECO:0000256" key="5">
    <source>
        <dbReference type="PROSITE-ProRule" id="PRU01023"/>
    </source>
</evidence>
<dbReference type="SUPFAM" id="SSF53335">
    <property type="entry name" value="S-adenosyl-L-methionine-dependent methyltransferases"/>
    <property type="match status" value="1"/>
</dbReference>
<dbReference type="GO" id="GO:0003723">
    <property type="term" value="F:RNA binding"/>
    <property type="evidence" value="ECO:0007669"/>
    <property type="project" value="UniProtKB-UniRule"/>
</dbReference>
<dbReference type="InterPro" id="IPR048889">
    <property type="entry name" value="NSUN5_RCM1_N"/>
</dbReference>
<dbReference type="AlphaFoldDB" id="A0AAV4W1Z8"/>
<keyword evidence="2 5" id="KW-0808">Transferase</keyword>
<comment type="caution">
    <text evidence="7">The sequence shown here is derived from an EMBL/GenBank/DDBJ whole genome shotgun (WGS) entry which is preliminary data.</text>
</comment>
<feature type="domain" description="SAM-dependent MTase RsmB/NOP-type" evidence="6">
    <location>
        <begin position="136"/>
        <end position="442"/>
    </location>
</feature>
<dbReference type="PANTHER" id="PTHR22807">
    <property type="entry name" value="NOP2 YEAST -RELATED NOL1/NOP2/FMU SUN DOMAIN-CONTAINING"/>
    <property type="match status" value="1"/>
</dbReference>
<dbReference type="GO" id="GO:0070475">
    <property type="term" value="P:rRNA base methylation"/>
    <property type="evidence" value="ECO:0007669"/>
    <property type="project" value="TreeGrafter"/>
</dbReference>
<accession>A0AAV4W1Z8</accession>
<dbReference type="GO" id="GO:0005730">
    <property type="term" value="C:nucleolus"/>
    <property type="evidence" value="ECO:0007669"/>
    <property type="project" value="TreeGrafter"/>
</dbReference>
<dbReference type="InterPro" id="IPR023267">
    <property type="entry name" value="RCMT"/>
</dbReference>
<feature type="active site" description="Nucleophile" evidence="5">
    <location>
        <position position="376"/>
    </location>
</feature>
<gene>
    <name evidence="7" type="primary">Nsun5</name>
    <name evidence="7" type="ORF">CDAR_401981</name>
</gene>
<dbReference type="PRINTS" id="PR02008">
    <property type="entry name" value="RCMTFAMILY"/>
</dbReference>
<keyword evidence="1 5" id="KW-0489">Methyltransferase</keyword>
<dbReference type="EMBL" id="BPLQ01013962">
    <property type="protein sequence ID" value="GIY76224.1"/>
    <property type="molecule type" value="Genomic_DNA"/>
</dbReference>
<evidence type="ECO:0000256" key="2">
    <source>
        <dbReference type="ARBA" id="ARBA00022679"/>
    </source>
</evidence>
<evidence type="ECO:0000313" key="8">
    <source>
        <dbReference type="Proteomes" id="UP001054837"/>
    </source>
</evidence>
<dbReference type="Pfam" id="PF21153">
    <property type="entry name" value="NSUN5_N"/>
    <property type="match status" value="1"/>
</dbReference>
<feature type="binding site" evidence="5">
    <location>
        <position position="274"/>
    </location>
    <ligand>
        <name>S-adenosyl-L-methionine</name>
        <dbReference type="ChEBI" id="CHEBI:59789"/>
    </ligand>
</feature>
<dbReference type="Pfam" id="PF21148">
    <property type="entry name" value="NSUN5_fdxn-like"/>
    <property type="match status" value="1"/>
</dbReference>
<comment type="caution">
    <text evidence="5">Lacks conserved residue(s) required for the propagation of feature annotation.</text>
</comment>
<dbReference type="GO" id="GO:0008173">
    <property type="term" value="F:RNA methyltransferase activity"/>
    <property type="evidence" value="ECO:0007669"/>
    <property type="project" value="InterPro"/>
</dbReference>
<reference evidence="7 8" key="1">
    <citation type="submission" date="2021-06" db="EMBL/GenBank/DDBJ databases">
        <title>Caerostris darwini draft genome.</title>
        <authorList>
            <person name="Kono N."/>
            <person name="Arakawa K."/>
        </authorList>
    </citation>
    <scope>NUCLEOTIDE SEQUENCE [LARGE SCALE GENOMIC DNA]</scope>
</reference>
<dbReference type="InterPro" id="IPR049561">
    <property type="entry name" value="NSUN5_7_fdxn-like"/>
</dbReference>
<dbReference type="InterPro" id="IPR029063">
    <property type="entry name" value="SAM-dependent_MTases_sf"/>
</dbReference>
<dbReference type="PANTHER" id="PTHR22807:SF4">
    <property type="entry name" value="28S RRNA (CYTOSINE-C(5))-METHYLTRANSFERASE"/>
    <property type="match status" value="1"/>
</dbReference>
<evidence type="ECO:0000256" key="3">
    <source>
        <dbReference type="ARBA" id="ARBA00022691"/>
    </source>
</evidence>
<dbReference type="Pfam" id="PF01189">
    <property type="entry name" value="Methyltr_RsmB-F"/>
    <property type="match status" value="1"/>
</dbReference>
<dbReference type="InterPro" id="IPR049560">
    <property type="entry name" value="MeTrfase_RsmB-F_NOP2_cat"/>
</dbReference>